<evidence type="ECO:0000313" key="6">
    <source>
        <dbReference type="Proteomes" id="UP000315827"/>
    </source>
</evidence>
<dbReference type="AlphaFoldDB" id="A0A3R6FGM1"/>
<evidence type="ECO:0000256" key="1">
    <source>
        <dbReference type="ARBA" id="ARBA00010641"/>
    </source>
</evidence>
<dbReference type="PANTHER" id="PTHR43133">
    <property type="entry name" value="RNA POLYMERASE ECF-TYPE SIGMA FACTO"/>
    <property type="match status" value="1"/>
</dbReference>
<keyword evidence="2" id="KW-0805">Transcription regulation</keyword>
<dbReference type="Pfam" id="PF08281">
    <property type="entry name" value="Sigma70_r4_2"/>
    <property type="match status" value="1"/>
</dbReference>
<dbReference type="Gene3D" id="1.10.1740.10">
    <property type="match status" value="1"/>
</dbReference>
<keyword evidence="4" id="KW-0804">Transcription</keyword>
<dbReference type="GO" id="GO:0003677">
    <property type="term" value="F:DNA binding"/>
    <property type="evidence" value="ECO:0007669"/>
    <property type="project" value="InterPro"/>
</dbReference>
<dbReference type="InterPro" id="IPR013249">
    <property type="entry name" value="RNA_pol_sigma70_r4_t2"/>
</dbReference>
<gene>
    <name evidence="5" type="ORF">FSA05_18785</name>
</gene>
<accession>A0A3R6FGM1</accession>
<dbReference type="RefSeq" id="WP_005866979.1">
    <property type="nucleotide sequence ID" value="NZ_CAXSKO010000012.1"/>
</dbReference>
<evidence type="ECO:0000256" key="3">
    <source>
        <dbReference type="ARBA" id="ARBA00023082"/>
    </source>
</evidence>
<dbReference type="InterPro" id="IPR013325">
    <property type="entry name" value="RNA_pol_sigma_r2"/>
</dbReference>
<dbReference type="Pfam" id="PF04542">
    <property type="entry name" value="Sigma70_r2"/>
    <property type="match status" value="1"/>
</dbReference>
<dbReference type="SUPFAM" id="SSF88659">
    <property type="entry name" value="Sigma3 and sigma4 domains of RNA polymerase sigma factors"/>
    <property type="match status" value="1"/>
</dbReference>
<comment type="caution">
    <text evidence="5">The sequence shown here is derived from an EMBL/GenBank/DDBJ whole genome shotgun (WGS) entry which is preliminary data.</text>
</comment>
<evidence type="ECO:0000256" key="2">
    <source>
        <dbReference type="ARBA" id="ARBA00023015"/>
    </source>
</evidence>
<organism evidence="5 6">
    <name type="scientific">Parabacteroides distasonis</name>
    <dbReference type="NCBI Taxonomy" id="823"/>
    <lineage>
        <taxon>Bacteria</taxon>
        <taxon>Pseudomonadati</taxon>
        <taxon>Bacteroidota</taxon>
        <taxon>Bacteroidia</taxon>
        <taxon>Bacteroidales</taxon>
        <taxon>Tannerellaceae</taxon>
        <taxon>Parabacteroides</taxon>
    </lineage>
</organism>
<dbReference type="SUPFAM" id="SSF88946">
    <property type="entry name" value="Sigma2 domain of RNA polymerase sigma factors"/>
    <property type="match status" value="1"/>
</dbReference>
<proteinExistence type="inferred from homology"/>
<reference evidence="5 6" key="1">
    <citation type="submission" date="2019-07" db="EMBL/GenBank/DDBJ databases">
        <title>Genome sequencing of Parabacteroides distasonis iSURF_7.</title>
        <authorList>
            <person name="Degefu H.N."/>
            <person name="Ruoff K.L."/>
            <person name="Price C.E."/>
            <person name="Valls R.A."/>
            <person name="O'Toole G.A."/>
        </authorList>
    </citation>
    <scope>NUCLEOTIDE SEQUENCE [LARGE SCALE GENOMIC DNA]</scope>
    <source>
        <strain evidence="5 6">CFPLTA003_1B</strain>
    </source>
</reference>
<name>A0A3R6FGM1_PARDI</name>
<dbReference type="NCBIfam" id="TIGR02937">
    <property type="entry name" value="sigma70-ECF"/>
    <property type="match status" value="1"/>
</dbReference>
<sequence>MEEQFLLVELRRGNKNAFSHLFMAYYKDLVMFAGSYLGERNISEDVVQSVFLKVWNDRESLIIETSFKSYLLASVRNSCLDEIRHRYVVREHESIILSHLELDDIDTENYILYSDLYDHLREALDKLPIACREAFEMSRFEQLKYKEIAVKLNVSERTVEVRVGKALGLLRHYLRDFLSALITTFP</sequence>
<dbReference type="InterPro" id="IPR039425">
    <property type="entry name" value="RNA_pol_sigma-70-like"/>
</dbReference>
<dbReference type="CDD" id="cd06171">
    <property type="entry name" value="Sigma70_r4"/>
    <property type="match status" value="1"/>
</dbReference>
<dbReference type="EMBL" id="VOHW01000015">
    <property type="protein sequence ID" value="TWV59285.1"/>
    <property type="molecule type" value="Genomic_DNA"/>
</dbReference>
<dbReference type="NCBIfam" id="TIGR02985">
    <property type="entry name" value="Sig70_bacteroi1"/>
    <property type="match status" value="1"/>
</dbReference>
<dbReference type="InterPro" id="IPR013324">
    <property type="entry name" value="RNA_pol_sigma_r3/r4-like"/>
</dbReference>
<protein>
    <submittedName>
        <fullName evidence="5">RNA polymerase sigma-70 factor</fullName>
    </submittedName>
</protein>
<keyword evidence="3" id="KW-0731">Sigma factor</keyword>
<dbReference type="GO" id="GO:0016987">
    <property type="term" value="F:sigma factor activity"/>
    <property type="evidence" value="ECO:0007669"/>
    <property type="project" value="UniProtKB-KW"/>
</dbReference>
<dbReference type="InterPro" id="IPR007627">
    <property type="entry name" value="RNA_pol_sigma70_r2"/>
</dbReference>
<dbReference type="InterPro" id="IPR036388">
    <property type="entry name" value="WH-like_DNA-bd_sf"/>
</dbReference>
<dbReference type="InterPro" id="IPR014284">
    <property type="entry name" value="RNA_pol_sigma-70_dom"/>
</dbReference>
<dbReference type="Proteomes" id="UP000315827">
    <property type="component" value="Unassembled WGS sequence"/>
</dbReference>
<evidence type="ECO:0000313" key="5">
    <source>
        <dbReference type="EMBL" id="TWV59285.1"/>
    </source>
</evidence>
<dbReference type="InterPro" id="IPR014327">
    <property type="entry name" value="RNA_pol_sigma70_bacteroid"/>
</dbReference>
<evidence type="ECO:0000256" key="4">
    <source>
        <dbReference type="ARBA" id="ARBA00023163"/>
    </source>
</evidence>
<dbReference type="Gene3D" id="1.10.10.10">
    <property type="entry name" value="Winged helix-like DNA-binding domain superfamily/Winged helix DNA-binding domain"/>
    <property type="match status" value="1"/>
</dbReference>
<comment type="similarity">
    <text evidence="1">Belongs to the sigma-70 factor family. ECF subfamily.</text>
</comment>
<dbReference type="GO" id="GO:0006352">
    <property type="term" value="P:DNA-templated transcription initiation"/>
    <property type="evidence" value="ECO:0007669"/>
    <property type="project" value="InterPro"/>
</dbReference>
<dbReference type="PANTHER" id="PTHR43133:SF46">
    <property type="entry name" value="RNA POLYMERASE SIGMA-70 FACTOR ECF SUBFAMILY"/>
    <property type="match status" value="1"/>
</dbReference>